<feature type="compositionally biased region" description="Low complexity" evidence="1">
    <location>
        <begin position="24"/>
        <end position="35"/>
    </location>
</feature>
<gene>
    <name evidence="2" type="ORF">AC579_6409</name>
</gene>
<keyword evidence="3" id="KW-1185">Reference proteome</keyword>
<dbReference type="OrthoDB" id="3600083at2759"/>
<feature type="region of interest" description="Disordered" evidence="1">
    <location>
        <begin position="1"/>
        <end position="523"/>
    </location>
</feature>
<evidence type="ECO:0000313" key="3">
    <source>
        <dbReference type="Proteomes" id="UP000073492"/>
    </source>
</evidence>
<accession>A0A139IIR5</accession>
<proteinExistence type="predicted"/>
<dbReference type="Proteomes" id="UP000073492">
    <property type="component" value="Unassembled WGS sequence"/>
</dbReference>
<feature type="compositionally biased region" description="Basic residues" evidence="1">
    <location>
        <begin position="397"/>
        <end position="406"/>
    </location>
</feature>
<reference evidence="2 3" key="1">
    <citation type="submission" date="2015-07" db="EMBL/GenBank/DDBJ databases">
        <title>Comparative genomics of the Sigatoka disease complex on banana suggests a link between parallel evolutionary changes in Pseudocercospora fijiensis and Pseudocercospora eumusae and increased virulence on the banana host.</title>
        <authorList>
            <person name="Chang T.-C."/>
            <person name="Salvucci A."/>
            <person name="Crous P.W."/>
            <person name="Stergiopoulos I."/>
        </authorList>
    </citation>
    <scope>NUCLEOTIDE SEQUENCE [LARGE SCALE GENOMIC DNA]</scope>
    <source>
        <strain evidence="2 3">CBS 116634</strain>
    </source>
</reference>
<feature type="compositionally biased region" description="Low complexity" evidence="1">
    <location>
        <begin position="317"/>
        <end position="339"/>
    </location>
</feature>
<organism evidence="2 3">
    <name type="scientific">Pseudocercospora musae</name>
    <dbReference type="NCBI Taxonomy" id="113226"/>
    <lineage>
        <taxon>Eukaryota</taxon>
        <taxon>Fungi</taxon>
        <taxon>Dikarya</taxon>
        <taxon>Ascomycota</taxon>
        <taxon>Pezizomycotina</taxon>
        <taxon>Dothideomycetes</taxon>
        <taxon>Dothideomycetidae</taxon>
        <taxon>Mycosphaerellales</taxon>
        <taxon>Mycosphaerellaceae</taxon>
        <taxon>Pseudocercospora</taxon>
    </lineage>
</organism>
<sequence>MTPAEERTSSVNRLRSLFENKNDSSPSSTTRGRSPAALGSDDSRPKSKVRASFFPVDSPNRLSAMPSPPDAEADKSALPELNREPSTGRRTSFSEDKDSAVAEAVKASVHAELESRKTNPLVAETIPEAAVETPRGEPNNQLGKKQETTLDEQAQNPDKHVTGAAEEPAVMKPAQPTDELAVSGGGALPPVAEGLRKPDAAAPESASKTSNGKATTKPPAIATKSAPRPSTSSVKSPRPASTASVGLPKAPTKKPSRSSLTAPTAASVARAAAADKSTAAGAKQSSAPKPKPRETTTPLNISSRLTAPTAASRAKYEAPAAPEPKSTATRAKSTASTRPTPRPSLGRPQSRTSEYEAKKSGAPVSGSFLERMTRPTAASSGRTQKEPEAKDPPKSQKLPHRPKANGHPKSAASPAIATPDETEVETTTLEEPSVVQEDESREEAVDCAAQPAVEDVAEQPSVPEAVTPPAASATASELTEAKSTTVEVPTGEETPALSINGHEEDPPALEGTPAAPASDDSLR</sequence>
<dbReference type="EMBL" id="LFZO01000077">
    <property type="protein sequence ID" value="KXT14668.1"/>
    <property type="molecule type" value="Genomic_DNA"/>
</dbReference>
<feature type="compositionally biased region" description="Basic and acidic residues" evidence="1">
    <location>
        <begin position="383"/>
        <end position="394"/>
    </location>
</feature>
<feature type="compositionally biased region" description="Basic and acidic residues" evidence="1">
    <location>
        <begin position="72"/>
        <end position="100"/>
    </location>
</feature>
<name>A0A139IIR5_9PEZI</name>
<evidence type="ECO:0000256" key="1">
    <source>
        <dbReference type="SAM" id="MobiDB-lite"/>
    </source>
</evidence>
<evidence type="ECO:0000313" key="2">
    <source>
        <dbReference type="EMBL" id="KXT14668.1"/>
    </source>
</evidence>
<comment type="caution">
    <text evidence="2">The sequence shown here is derived from an EMBL/GenBank/DDBJ whole genome shotgun (WGS) entry which is preliminary data.</text>
</comment>
<feature type="compositionally biased region" description="Polar residues" evidence="1">
    <location>
        <begin position="228"/>
        <end position="244"/>
    </location>
</feature>
<dbReference type="AlphaFoldDB" id="A0A139IIR5"/>
<feature type="compositionally biased region" description="Polar residues" evidence="1">
    <location>
        <begin position="295"/>
        <end position="306"/>
    </location>
</feature>
<protein>
    <submittedName>
        <fullName evidence="2">Uncharacterized protein</fullName>
    </submittedName>
</protein>
<feature type="compositionally biased region" description="Low complexity" evidence="1">
    <location>
        <begin position="261"/>
        <end position="282"/>
    </location>
</feature>
<feature type="compositionally biased region" description="Low complexity" evidence="1">
    <location>
        <begin position="460"/>
        <end position="495"/>
    </location>
</feature>
<dbReference type="STRING" id="113226.A0A139IIR5"/>